<protein>
    <submittedName>
        <fullName evidence="5">ABC transporter ATP-binding protein</fullName>
    </submittedName>
</protein>
<dbReference type="Pfam" id="PF00005">
    <property type="entry name" value="ABC_tran"/>
    <property type="match status" value="1"/>
</dbReference>
<keyword evidence="6" id="KW-1185">Reference proteome</keyword>
<dbReference type="GO" id="GO:0005524">
    <property type="term" value="F:ATP binding"/>
    <property type="evidence" value="ECO:0007669"/>
    <property type="project" value="UniProtKB-KW"/>
</dbReference>
<dbReference type="OrthoDB" id="18967at2"/>
<dbReference type="RefSeq" id="WP_122919649.1">
    <property type="nucleotide sequence ID" value="NZ_RHHQ01000015.1"/>
</dbReference>
<dbReference type="CDD" id="cd03293">
    <property type="entry name" value="ABC_NrtD_SsuB_transporters"/>
    <property type="match status" value="1"/>
</dbReference>
<dbReference type="Gene3D" id="3.40.50.300">
    <property type="entry name" value="P-loop containing nucleotide triphosphate hydrolases"/>
    <property type="match status" value="1"/>
</dbReference>
<proteinExistence type="predicted"/>
<gene>
    <name evidence="5" type="ORF">EDM56_19860</name>
</gene>
<dbReference type="PROSITE" id="PS50893">
    <property type="entry name" value="ABC_TRANSPORTER_2"/>
    <property type="match status" value="1"/>
</dbReference>
<dbReference type="PANTHER" id="PTHR42788:SF21">
    <property type="entry name" value="ABC TRANSPORTER ATP-BINDING PROTEIN"/>
    <property type="match status" value="1"/>
</dbReference>
<organism evidence="5 6">
    <name type="scientific">Brevibacillus fluminis</name>
    <dbReference type="NCBI Taxonomy" id="511487"/>
    <lineage>
        <taxon>Bacteria</taxon>
        <taxon>Bacillati</taxon>
        <taxon>Bacillota</taxon>
        <taxon>Bacilli</taxon>
        <taxon>Bacillales</taxon>
        <taxon>Paenibacillaceae</taxon>
        <taxon>Brevibacillus</taxon>
    </lineage>
</organism>
<comment type="caution">
    <text evidence="5">The sequence shown here is derived from an EMBL/GenBank/DDBJ whole genome shotgun (WGS) entry which is preliminary data.</text>
</comment>
<evidence type="ECO:0000313" key="6">
    <source>
        <dbReference type="Proteomes" id="UP000271031"/>
    </source>
</evidence>
<dbReference type="PROSITE" id="PS00211">
    <property type="entry name" value="ABC_TRANSPORTER_1"/>
    <property type="match status" value="1"/>
</dbReference>
<dbReference type="InterPro" id="IPR050166">
    <property type="entry name" value="ABC_transporter_ATP-bind"/>
</dbReference>
<dbReference type="SUPFAM" id="SSF52540">
    <property type="entry name" value="P-loop containing nucleoside triphosphate hydrolases"/>
    <property type="match status" value="1"/>
</dbReference>
<keyword evidence="1" id="KW-0813">Transport</keyword>
<evidence type="ECO:0000313" key="5">
    <source>
        <dbReference type="EMBL" id="RNB85164.1"/>
    </source>
</evidence>
<dbReference type="InterPro" id="IPR003593">
    <property type="entry name" value="AAA+_ATPase"/>
</dbReference>
<evidence type="ECO:0000256" key="2">
    <source>
        <dbReference type="ARBA" id="ARBA00022741"/>
    </source>
</evidence>
<feature type="domain" description="ABC transporter" evidence="4">
    <location>
        <begin position="14"/>
        <end position="242"/>
    </location>
</feature>
<accession>A0A3M8DAV4</accession>
<dbReference type="AlphaFoldDB" id="A0A3M8DAV4"/>
<sequence>MANHRPSPSKIELCQLTHLYLSDKASFLAVKEIDLRVAEGEFVCLVGPSGCGKTTLLSLIAGLERPSAGSIKIDGTTITGTSPRVGYMLQQDYLFGWRTIEQNVMLGLEIQGIRTKESEEYTLHLLEEMELADFRHSYPAQLSGGMRQRVALVRTLACKPEILLLDEPFSALDHQTKLKLEDLVVSTLRRQQKTAILVTHDLTEAVAMADRIFILAKNPGRIHKEFVVPEELRLALPFEARNHESFSALFHQVWKEMEAINHVHE</sequence>
<dbReference type="EMBL" id="RHHQ01000015">
    <property type="protein sequence ID" value="RNB85164.1"/>
    <property type="molecule type" value="Genomic_DNA"/>
</dbReference>
<evidence type="ECO:0000256" key="1">
    <source>
        <dbReference type="ARBA" id="ARBA00022448"/>
    </source>
</evidence>
<name>A0A3M8DAV4_9BACL</name>
<dbReference type="InterPro" id="IPR027417">
    <property type="entry name" value="P-loop_NTPase"/>
</dbReference>
<keyword evidence="2" id="KW-0547">Nucleotide-binding</keyword>
<evidence type="ECO:0000259" key="4">
    <source>
        <dbReference type="PROSITE" id="PS50893"/>
    </source>
</evidence>
<keyword evidence="3 5" id="KW-0067">ATP-binding</keyword>
<dbReference type="SMART" id="SM00382">
    <property type="entry name" value="AAA"/>
    <property type="match status" value="1"/>
</dbReference>
<evidence type="ECO:0000256" key="3">
    <source>
        <dbReference type="ARBA" id="ARBA00022840"/>
    </source>
</evidence>
<dbReference type="PANTHER" id="PTHR42788">
    <property type="entry name" value="TAURINE IMPORT ATP-BINDING PROTEIN-RELATED"/>
    <property type="match status" value="1"/>
</dbReference>
<dbReference type="InterPro" id="IPR003439">
    <property type="entry name" value="ABC_transporter-like_ATP-bd"/>
</dbReference>
<dbReference type="Proteomes" id="UP000271031">
    <property type="component" value="Unassembled WGS sequence"/>
</dbReference>
<dbReference type="InterPro" id="IPR017871">
    <property type="entry name" value="ABC_transporter-like_CS"/>
</dbReference>
<reference evidence="5 6" key="1">
    <citation type="submission" date="2018-10" db="EMBL/GenBank/DDBJ databases">
        <title>Phylogenomics of Brevibacillus.</title>
        <authorList>
            <person name="Dunlap C."/>
        </authorList>
    </citation>
    <scope>NUCLEOTIDE SEQUENCE [LARGE SCALE GENOMIC DNA]</scope>
    <source>
        <strain evidence="5 6">JCM 15716</strain>
    </source>
</reference>
<dbReference type="GO" id="GO:0016887">
    <property type="term" value="F:ATP hydrolysis activity"/>
    <property type="evidence" value="ECO:0007669"/>
    <property type="project" value="InterPro"/>
</dbReference>